<dbReference type="PROSITE" id="PS00972">
    <property type="entry name" value="USP_1"/>
    <property type="match status" value="1"/>
</dbReference>
<feature type="domain" description="Ubiquitin-like" evidence="7">
    <location>
        <begin position="1249"/>
        <end position="1334"/>
    </location>
</feature>
<feature type="transmembrane region" description="Helical" evidence="6">
    <location>
        <begin position="176"/>
        <end position="196"/>
    </location>
</feature>
<comment type="subcellular location">
    <subcellularLocation>
        <location evidence="1">Endomembrane system</location>
        <topology evidence="1">Multi-pass membrane protein</topology>
    </subcellularLocation>
</comment>
<keyword evidence="4 6" id="KW-1133">Transmembrane helix</keyword>
<dbReference type="OrthoDB" id="289038at2759"/>
<dbReference type="SUPFAM" id="SSF103473">
    <property type="entry name" value="MFS general substrate transporter"/>
    <property type="match status" value="1"/>
</dbReference>
<feature type="transmembrane region" description="Helical" evidence="6">
    <location>
        <begin position="26"/>
        <end position="52"/>
    </location>
</feature>
<proteinExistence type="predicted"/>
<dbReference type="GO" id="GO:0016579">
    <property type="term" value="P:protein deubiquitination"/>
    <property type="evidence" value="ECO:0007669"/>
    <property type="project" value="InterPro"/>
</dbReference>
<dbReference type="InterPro" id="IPR000626">
    <property type="entry name" value="Ubiquitin-like_dom"/>
</dbReference>
<feature type="transmembrane region" description="Helical" evidence="6">
    <location>
        <begin position="93"/>
        <end position="111"/>
    </location>
</feature>
<feature type="transmembrane region" description="Helical" evidence="6">
    <location>
        <begin position="64"/>
        <end position="81"/>
    </location>
</feature>
<dbReference type="Pfam" id="PF00240">
    <property type="entry name" value="ubiquitin"/>
    <property type="match status" value="1"/>
</dbReference>
<evidence type="ECO:0000256" key="4">
    <source>
        <dbReference type="ARBA" id="ARBA00022989"/>
    </source>
</evidence>
<keyword evidence="3 6" id="KW-0812">Transmembrane</keyword>
<dbReference type="PANTHER" id="PTHR23501">
    <property type="entry name" value="MAJOR FACILITATOR SUPERFAMILY"/>
    <property type="match status" value="1"/>
</dbReference>
<dbReference type="Gene3D" id="3.10.20.90">
    <property type="entry name" value="Phosphatidylinositol 3-kinase Catalytic Subunit, Chain A, domain 1"/>
    <property type="match status" value="1"/>
</dbReference>
<dbReference type="PROSITE" id="PS50235">
    <property type="entry name" value="USP_3"/>
    <property type="match status" value="1"/>
</dbReference>
<dbReference type="SUPFAM" id="SSF54001">
    <property type="entry name" value="Cysteine proteinases"/>
    <property type="match status" value="1"/>
</dbReference>
<evidence type="ECO:0000256" key="2">
    <source>
        <dbReference type="ARBA" id="ARBA00022448"/>
    </source>
</evidence>
<feature type="transmembrane region" description="Helical" evidence="6">
    <location>
        <begin position="217"/>
        <end position="235"/>
    </location>
</feature>
<dbReference type="EMBL" id="RSCE01000006">
    <property type="protein sequence ID" value="RSH81955.1"/>
    <property type="molecule type" value="Genomic_DNA"/>
</dbReference>
<evidence type="ECO:0000313" key="10">
    <source>
        <dbReference type="EMBL" id="RSH81955.1"/>
    </source>
</evidence>
<keyword evidence="11" id="KW-1185">Reference proteome</keyword>
<dbReference type="InterPro" id="IPR028889">
    <property type="entry name" value="USP"/>
</dbReference>
<dbReference type="RefSeq" id="XP_028476410.1">
    <property type="nucleotide sequence ID" value="XM_028623477.1"/>
</dbReference>
<feature type="domain" description="Major facilitator superfamily (MFS) profile" evidence="9">
    <location>
        <begin position="27"/>
        <end position="499"/>
    </location>
</feature>
<feature type="transmembrane region" description="Helical" evidence="6">
    <location>
        <begin position="378"/>
        <end position="401"/>
    </location>
</feature>
<evidence type="ECO:0000256" key="3">
    <source>
        <dbReference type="ARBA" id="ARBA00022692"/>
    </source>
</evidence>
<dbReference type="GO" id="GO:0012505">
    <property type="term" value="C:endomembrane system"/>
    <property type="evidence" value="ECO:0007669"/>
    <property type="project" value="UniProtKB-SubCell"/>
</dbReference>
<dbReference type="PROSITE" id="PS50850">
    <property type="entry name" value="MFS"/>
    <property type="match status" value="1"/>
</dbReference>
<feature type="transmembrane region" description="Helical" evidence="6">
    <location>
        <begin position="247"/>
        <end position="272"/>
    </location>
</feature>
<reference evidence="10 11" key="1">
    <citation type="submission" date="2018-11" db="EMBL/GenBank/DDBJ databases">
        <title>Genome sequence of Apiotrichum porosum DSM 27194.</title>
        <authorList>
            <person name="Aliyu H."/>
            <person name="Gorte O."/>
            <person name="Ochsenreither K."/>
        </authorList>
    </citation>
    <scope>NUCLEOTIDE SEQUENCE [LARGE SCALE GENOMIC DNA]</scope>
    <source>
        <strain evidence="10 11">DSM 27194</strain>
    </source>
</reference>
<evidence type="ECO:0000256" key="6">
    <source>
        <dbReference type="SAM" id="Phobius"/>
    </source>
</evidence>
<feature type="transmembrane region" description="Helical" evidence="6">
    <location>
        <begin position="477"/>
        <end position="499"/>
    </location>
</feature>
<feature type="transmembrane region" description="Helical" evidence="6">
    <location>
        <begin position="149"/>
        <end position="170"/>
    </location>
</feature>
<feature type="domain" description="USP" evidence="8">
    <location>
        <begin position="599"/>
        <end position="888"/>
    </location>
</feature>
<name>A0A427XT13_9TREE</name>
<dbReference type="PANTHER" id="PTHR23501:SF191">
    <property type="entry name" value="VACUOLAR BASIC AMINO ACID TRANSPORTER 4"/>
    <property type="match status" value="1"/>
</dbReference>
<dbReference type="InterPro" id="IPR011701">
    <property type="entry name" value="MFS"/>
</dbReference>
<dbReference type="GO" id="GO:0005886">
    <property type="term" value="C:plasma membrane"/>
    <property type="evidence" value="ECO:0007669"/>
    <property type="project" value="TreeGrafter"/>
</dbReference>
<comment type="caution">
    <text evidence="10">The sequence shown here is derived from an EMBL/GenBank/DDBJ whole genome shotgun (WGS) entry which is preliminary data.</text>
</comment>
<dbReference type="Proteomes" id="UP000279236">
    <property type="component" value="Unassembled WGS sequence"/>
</dbReference>
<feature type="transmembrane region" description="Helical" evidence="6">
    <location>
        <begin position="325"/>
        <end position="344"/>
    </location>
</feature>
<feature type="transmembrane region" description="Helical" evidence="6">
    <location>
        <begin position="284"/>
        <end position="305"/>
    </location>
</feature>
<keyword evidence="5 6" id="KW-0472">Membrane</keyword>
<dbReference type="InterPro" id="IPR001394">
    <property type="entry name" value="Peptidase_C19_UCH"/>
</dbReference>
<gene>
    <name evidence="10" type="ORF">EHS24_008153</name>
</gene>
<dbReference type="GO" id="GO:0004197">
    <property type="term" value="F:cysteine-type endopeptidase activity"/>
    <property type="evidence" value="ECO:0007669"/>
    <property type="project" value="InterPro"/>
</dbReference>
<dbReference type="GO" id="GO:0000329">
    <property type="term" value="C:fungal-type vacuole membrane"/>
    <property type="evidence" value="ECO:0007669"/>
    <property type="project" value="TreeGrafter"/>
</dbReference>
<dbReference type="PROSITE" id="PS00973">
    <property type="entry name" value="USP_2"/>
    <property type="match status" value="1"/>
</dbReference>
<evidence type="ECO:0000313" key="11">
    <source>
        <dbReference type="Proteomes" id="UP000279236"/>
    </source>
</evidence>
<accession>A0A427XT13</accession>
<dbReference type="GO" id="GO:0004843">
    <property type="term" value="F:cysteine-type deubiquitinase activity"/>
    <property type="evidence" value="ECO:0007669"/>
    <property type="project" value="InterPro"/>
</dbReference>
<dbReference type="InterPro" id="IPR020846">
    <property type="entry name" value="MFS_dom"/>
</dbReference>
<dbReference type="GO" id="GO:0015174">
    <property type="term" value="F:basic amino acid transmembrane transporter activity"/>
    <property type="evidence" value="ECO:0007669"/>
    <property type="project" value="TreeGrafter"/>
</dbReference>
<dbReference type="CDD" id="cd01795">
    <property type="entry name" value="Ubl_USP48"/>
    <property type="match status" value="1"/>
</dbReference>
<dbReference type="Pfam" id="PF07690">
    <property type="entry name" value="MFS_1"/>
    <property type="match status" value="1"/>
</dbReference>
<dbReference type="Gene3D" id="3.90.70.10">
    <property type="entry name" value="Cysteine proteinases"/>
    <property type="match status" value="1"/>
</dbReference>
<organism evidence="10 11">
    <name type="scientific">Apiotrichum porosum</name>
    <dbReference type="NCBI Taxonomy" id="105984"/>
    <lineage>
        <taxon>Eukaryota</taxon>
        <taxon>Fungi</taxon>
        <taxon>Dikarya</taxon>
        <taxon>Basidiomycota</taxon>
        <taxon>Agaricomycotina</taxon>
        <taxon>Tremellomycetes</taxon>
        <taxon>Trichosporonales</taxon>
        <taxon>Trichosporonaceae</taxon>
        <taxon>Apiotrichum</taxon>
    </lineage>
</organism>
<evidence type="ECO:0000256" key="5">
    <source>
        <dbReference type="ARBA" id="ARBA00023136"/>
    </source>
</evidence>
<feature type="transmembrane region" description="Helical" evidence="6">
    <location>
        <begin position="353"/>
        <end position="372"/>
    </location>
</feature>
<evidence type="ECO:0000256" key="1">
    <source>
        <dbReference type="ARBA" id="ARBA00004127"/>
    </source>
</evidence>
<protein>
    <recommendedName>
        <fullName evidence="12">Ubiquitinyl hydrolase 1</fullName>
    </recommendedName>
</protein>
<dbReference type="SUPFAM" id="SSF54236">
    <property type="entry name" value="Ubiquitin-like"/>
    <property type="match status" value="1"/>
</dbReference>
<dbReference type="InterPro" id="IPR044743">
    <property type="entry name" value="Ubl_USP48"/>
</dbReference>
<dbReference type="STRING" id="105984.A0A427XT13"/>
<evidence type="ECO:0000259" key="9">
    <source>
        <dbReference type="PROSITE" id="PS50850"/>
    </source>
</evidence>
<evidence type="ECO:0008006" key="12">
    <source>
        <dbReference type="Google" id="ProtNLM"/>
    </source>
</evidence>
<dbReference type="InterPro" id="IPR029071">
    <property type="entry name" value="Ubiquitin-like_domsf"/>
</dbReference>
<evidence type="ECO:0000259" key="7">
    <source>
        <dbReference type="PROSITE" id="PS50053"/>
    </source>
</evidence>
<dbReference type="SMART" id="SM00213">
    <property type="entry name" value="UBQ"/>
    <property type="match status" value="1"/>
</dbReference>
<dbReference type="PROSITE" id="PS50053">
    <property type="entry name" value="UBIQUITIN_2"/>
    <property type="match status" value="1"/>
</dbReference>
<evidence type="ECO:0000259" key="8">
    <source>
        <dbReference type="PROSITE" id="PS50235"/>
    </source>
</evidence>
<keyword evidence="2" id="KW-0813">Transport</keyword>
<dbReference type="GeneID" id="39592696"/>
<sequence>MSGVTETTPLLAPESKPGLSKARKRLIVFMTLTTSFLCTMDMTIVATCIPTIASELQSFDREAWIGTAYLWSNVSFTPLYGRLSDIIGRRAAYEQGLFLFTLGTALCGFAPNFNTLILARFIAGMGGGGLTTVSAIITADTFAPSERGFYTGIGFAVFGLGIGLGGPIGGWLTQAFGWRAAFYAQLPVAVACMILARITIPTSTNKRSASALKEIDFGGAGSLLVAIGAVLLLLQRSSVDIPFSKDTASILALVFAITFFIVFIYVEIYVAAKPVLPLSLLKRPTCLCVGIISGVIAIVNFNMIYHLPMLFEIVFQENISRAGSHILPNSLAMAISAPIMGLIVKKTHRYKKLITLNCLGPVIAMLLLAHLTPASGWAARWLSVLPMGAGFSGLLTLTLVASLNAVSKSEIATVTGFTFVFRAIGQVFGVGISGAVFQTSLLSALTSRFSSPEAIGTLPLPDQILAREAYAVALRNTFIFGLLGAVGVLVVSFFDWSWAGTDVTTVEDITPANRRLAAGLGSKQALRGCSFRHDQRAMTVESDAESNSSIIVTRDPCGPKRCLSAPKCYNHLGDGNDGARARFIEHKMGDKADVRDGPAGLLNYGATCYANAFLQVWFYDLSFRNGVYGAVSDKVNPLRHLANIFAMLEYSKRKVVDPGALIEALQLAKGNQQDAAEFSKLFMNLLNTEFQRQGYKTFLSDRFEGKLEYQMQCQKCGYTATSESTFLELDIALKASLEDLLKTQLQPESLDGDNKWMCRQCNSLQPAIRSTRLRQLPPVLHFSLMRFVYNLKTYERLKSSAAITYPRELILEGQKYDLRGVVSHIGRNATHGHFVSEVYDEDNHEWYECNDDEVKKLSARPRKRIRLDPDVAEEQMSKDAYMLVYKRRDGTSDPRVPIPPSLLEAIEADNTALEVEVSERGQKMLDTEQEFDDLVAAKREILACLQGSDCIVPRDGLSAWIKSDSVNTDWDFKPILCEHDKVSLDEGHNVRLISKEAFTKLKEYSSGMPEVDVCEVCVASKFATVMSKRTHAQQVELYDNLNVGNGYYLPKEWVKRWRSNNLDPPDALPTHEDYTLFCEHGQPSSSRRREEVSAESLAVLQSILGEFDAFGDDVPECTACAEDKEKNAARRATWTVEVKADRQISKQHRNMTLILGATNYLLPKGFTETWDDYMKDPGAPRPTLQLELCPHGLLDFDPQMEKADYLTEDGWHSLCEIPPEGKLRSVDDVSVATCDECRRKRLSDFGPEGRIKVKVVNGKDTMPAERSGMSRTRAKTSEVDVGKDTTIKDVKLDILHMFKISPISQNIYYNGRELDSSETIGSIGLLVGDHLNLVEVLELDDEVEDGAGFGGTALVGRIACNHCTFENAAGATQCEMCELPLTNE</sequence>
<dbReference type="Gene3D" id="1.20.1250.20">
    <property type="entry name" value="MFS general substrate transporter like domains"/>
    <property type="match status" value="1"/>
</dbReference>
<dbReference type="InterPro" id="IPR018200">
    <property type="entry name" value="USP_CS"/>
</dbReference>
<dbReference type="Pfam" id="PF00443">
    <property type="entry name" value="UCH"/>
    <property type="match status" value="1"/>
</dbReference>
<dbReference type="InterPro" id="IPR036259">
    <property type="entry name" value="MFS_trans_sf"/>
</dbReference>
<feature type="transmembrane region" description="Helical" evidence="6">
    <location>
        <begin position="117"/>
        <end position="137"/>
    </location>
</feature>
<dbReference type="InterPro" id="IPR038765">
    <property type="entry name" value="Papain-like_cys_pep_sf"/>
</dbReference>